<keyword evidence="5" id="KW-1185">Reference proteome</keyword>
<dbReference type="InterPro" id="IPR007110">
    <property type="entry name" value="Ig-like_dom"/>
</dbReference>
<organism evidence="5 6">
    <name type="scientific">Setaria digitata</name>
    <dbReference type="NCBI Taxonomy" id="48799"/>
    <lineage>
        <taxon>Eukaryota</taxon>
        <taxon>Metazoa</taxon>
        <taxon>Ecdysozoa</taxon>
        <taxon>Nematoda</taxon>
        <taxon>Chromadorea</taxon>
        <taxon>Rhabditida</taxon>
        <taxon>Spirurina</taxon>
        <taxon>Spiruromorpha</taxon>
        <taxon>Filarioidea</taxon>
        <taxon>Setariidae</taxon>
        <taxon>Setaria</taxon>
    </lineage>
</organism>
<dbReference type="InterPro" id="IPR003599">
    <property type="entry name" value="Ig_sub"/>
</dbReference>
<dbReference type="GO" id="GO:0070593">
    <property type="term" value="P:dendrite self-avoidance"/>
    <property type="evidence" value="ECO:0007669"/>
    <property type="project" value="TreeGrafter"/>
</dbReference>
<protein>
    <submittedName>
        <fullName evidence="6">Ig-like domain-containing protein</fullName>
    </submittedName>
</protein>
<dbReference type="GO" id="GO:0007156">
    <property type="term" value="P:homophilic cell adhesion via plasma membrane adhesion molecules"/>
    <property type="evidence" value="ECO:0007669"/>
    <property type="project" value="TreeGrafter"/>
</dbReference>
<dbReference type="PANTHER" id="PTHR10075">
    <property type="entry name" value="BASIGIN RELATED"/>
    <property type="match status" value="1"/>
</dbReference>
<dbReference type="WBParaSite" id="sdigi.contig287.g7091.t1">
    <property type="protein sequence ID" value="sdigi.contig287.g7091.t1"/>
    <property type="gene ID" value="sdigi.contig287.g7091"/>
</dbReference>
<feature type="domain" description="Ig-like" evidence="4">
    <location>
        <begin position="30"/>
        <end position="118"/>
    </location>
</feature>
<dbReference type="InterPro" id="IPR013098">
    <property type="entry name" value="Ig_I-set"/>
</dbReference>
<dbReference type="Pfam" id="PF13927">
    <property type="entry name" value="Ig_3"/>
    <property type="match status" value="3"/>
</dbReference>
<reference evidence="6" key="1">
    <citation type="submission" date="2022-11" db="UniProtKB">
        <authorList>
            <consortium name="WormBaseParasite"/>
        </authorList>
    </citation>
    <scope>IDENTIFICATION</scope>
</reference>
<dbReference type="GO" id="GO:0007411">
    <property type="term" value="P:axon guidance"/>
    <property type="evidence" value="ECO:0007669"/>
    <property type="project" value="TreeGrafter"/>
</dbReference>
<evidence type="ECO:0000313" key="6">
    <source>
        <dbReference type="WBParaSite" id="sdigi.contig287.g7091.t1"/>
    </source>
</evidence>
<feature type="region of interest" description="Disordered" evidence="3">
    <location>
        <begin position="211"/>
        <end position="234"/>
    </location>
</feature>
<dbReference type="AlphaFoldDB" id="A0A915PP04"/>
<feature type="domain" description="Ig-like" evidence="4">
    <location>
        <begin position="225"/>
        <end position="307"/>
    </location>
</feature>
<keyword evidence="1" id="KW-0677">Repeat</keyword>
<evidence type="ECO:0000256" key="3">
    <source>
        <dbReference type="SAM" id="MobiDB-lite"/>
    </source>
</evidence>
<dbReference type="SMART" id="SM00409">
    <property type="entry name" value="IG"/>
    <property type="match status" value="4"/>
</dbReference>
<dbReference type="InterPro" id="IPR036179">
    <property type="entry name" value="Ig-like_dom_sf"/>
</dbReference>
<dbReference type="SUPFAM" id="SSF48726">
    <property type="entry name" value="Immunoglobulin"/>
    <property type="match status" value="4"/>
</dbReference>
<evidence type="ECO:0000313" key="5">
    <source>
        <dbReference type="Proteomes" id="UP000887581"/>
    </source>
</evidence>
<feature type="domain" description="Ig-like" evidence="4">
    <location>
        <begin position="132"/>
        <end position="217"/>
    </location>
</feature>
<feature type="domain" description="Ig-like" evidence="4">
    <location>
        <begin position="313"/>
        <end position="409"/>
    </location>
</feature>
<evidence type="ECO:0000256" key="1">
    <source>
        <dbReference type="ARBA" id="ARBA00022737"/>
    </source>
</evidence>
<dbReference type="GO" id="GO:0030424">
    <property type="term" value="C:axon"/>
    <property type="evidence" value="ECO:0007669"/>
    <property type="project" value="TreeGrafter"/>
</dbReference>
<proteinExistence type="predicted"/>
<dbReference type="Proteomes" id="UP000887581">
    <property type="component" value="Unplaced"/>
</dbReference>
<dbReference type="Gene3D" id="2.60.40.10">
    <property type="entry name" value="Immunoglobulins"/>
    <property type="match status" value="4"/>
</dbReference>
<dbReference type="InterPro" id="IPR013783">
    <property type="entry name" value="Ig-like_fold"/>
</dbReference>
<keyword evidence="2" id="KW-0393">Immunoglobulin domain</keyword>
<dbReference type="GO" id="GO:0005886">
    <property type="term" value="C:plasma membrane"/>
    <property type="evidence" value="ECO:0007669"/>
    <property type="project" value="TreeGrafter"/>
</dbReference>
<dbReference type="SMART" id="SM00408">
    <property type="entry name" value="IGc2"/>
    <property type="match status" value="4"/>
</dbReference>
<dbReference type="FunFam" id="2.60.40.10:FF:000637">
    <property type="entry name" value="Basement membrane proteoglycan"/>
    <property type="match status" value="2"/>
</dbReference>
<name>A0A915PP04_9BILA</name>
<evidence type="ECO:0000256" key="2">
    <source>
        <dbReference type="ARBA" id="ARBA00023319"/>
    </source>
</evidence>
<dbReference type="PANTHER" id="PTHR10075:SF14">
    <property type="entry name" value="CELL ADHESION MOLECULE DSCAM2-RELATED"/>
    <property type="match status" value="1"/>
</dbReference>
<dbReference type="InterPro" id="IPR003598">
    <property type="entry name" value="Ig_sub2"/>
</dbReference>
<dbReference type="Pfam" id="PF07679">
    <property type="entry name" value="I-set"/>
    <property type="match status" value="1"/>
</dbReference>
<dbReference type="PROSITE" id="PS50835">
    <property type="entry name" value="IG_LIKE"/>
    <property type="match status" value="4"/>
</dbReference>
<evidence type="ECO:0000259" key="4">
    <source>
        <dbReference type="PROSITE" id="PS50835"/>
    </source>
</evidence>
<accession>A0A915PP04</accession>
<sequence length="425" mass="46415">MFNTKKKKKTVTTSPSAPVTHACIAIAYGPPLRVQIDHPKNLNLPVGGRARWYCRIIGQKSAGIRLQWSKVGTAGLPSNAVQYDGELVINGVQESDAGQYRCTGFGDHQFATDDATLNVESKPRIPVSGKPPPVMIDPLEQTVNVNEPVTFRCWVPGLMSCELKWYKGDIGGQLPYGVYQSGGALKIPRAQLEHAGNYICTASNEYGIGKSPPAQLTVKQPPQRPRIDPQESTVTEGEPIRFRCWVPGDPTAVLTWKMKGNGPLPNGMQQHEGILNIPSAQRQHAGSYICSASDPDGYKPPMDSPVARLIVKPDCSDSSFTANNPLVDPPEQTVNENQPVQFRCWVPGNPNAVLNWRRADGRPLGYGVNDRQGILSIPHAQVSDSGDYICSARDPDGGVSVDSSPARLHVERRKFTPNYYSIEIT</sequence>
<dbReference type="GO" id="GO:0098632">
    <property type="term" value="F:cell-cell adhesion mediator activity"/>
    <property type="evidence" value="ECO:0007669"/>
    <property type="project" value="TreeGrafter"/>
</dbReference>